<evidence type="ECO:0000313" key="2">
    <source>
        <dbReference type="Proteomes" id="UP001374535"/>
    </source>
</evidence>
<protein>
    <submittedName>
        <fullName evidence="1">Uncharacterized protein</fullName>
    </submittedName>
</protein>
<sequence length="101" mass="11626">MKSFVEAMQQQNASLVQQNNVISQRLGVARMSAQTSQLQYLMAMHQLNGTRATAGLSQVQEWSLESFLQYRPAKFNGKKSPNEVDQWMRDMERIFMLRGAQ</sequence>
<name>A0AAQ3S4A1_VIGMU</name>
<accession>A0AAQ3S4A1</accession>
<dbReference type="AlphaFoldDB" id="A0AAQ3S4A1"/>
<keyword evidence="2" id="KW-1185">Reference proteome</keyword>
<reference evidence="1 2" key="1">
    <citation type="journal article" date="2023" name="Life. Sci Alliance">
        <title>Evolutionary insights into 3D genome organization and epigenetic landscape of Vigna mungo.</title>
        <authorList>
            <person name="Junaid A."/>
            <person name="Singh B."/>
            <person name="Bhatia S."/>
        </authorList>
    </citation>
    <scope>NUCLEOTIDE SEQUENCE [LARGE SCALE GENOMIC DNA]</scope>
    <source>
        <strain evidence="1">Urdbean</strain>
    </source>
</reference>
<proteinExistence type="predicted"/>
<gene>
    <name evidence="1" type="ORF">V8G54_012705</name>
</gene>
<dbReference type="EMBL" id="CP144697">
    <property type="protein sequence ID" value="WVZ15139.1"/>
    <property type="molecule type" value="Genomic_DNA"/>
</dbReference>
<organism evidence="1 2">
    <name type="scientific">Vigna mungo</name>
    <name type="common">Black gram</name>
    <name type="synonym">Phaseolus mungo</name>
    <dbReference type="NCBI Taxonomy" id="3915"/>
    <lineage>
        <taxon>Eukaryota</taxon>
        <taxon>Viridiplantae</taxon>
        <taxon>Streptophyta</taxon>
        <taxon>Embryophyta</taxon>
        <taxon>Tracheophyta</taxon>
        <taxon>Spermatophyta</taxon>
        <taxon>Magnoliopsida</taxon>
        <taxon>eudicotyledons</taxon>
        <taxon>Gunneridae</taxon>
        <taxon>Pentapetalae</taxon>
        <taxon>rosids</taxon>
        <taxon>fabids</taxon>
        <taxon>Fabales</taxon>
        <taxon>Fabaceae</taxon>
        <taxon>Papilionoideae</taxon>
        <taxon>50 kb inversion clade</taxon>
        <taxon>NPAAA clade</taxon>
        <taxon>indigoferoid/millettioid clade</taxon>
        <taxon>Phaseoleae</taxon>
        <taxon>Vigna</taxon>
    </lineage>
</organism>
<evidence type="ECO:0000313" key="1">
    <source>
        <dbReference type="EMBL" id="WVZ15139.1"/>
    </source>
</evidence>
<dbReference type="Proteomes" id="UP001374535">
    <property type="component" value="Chromosome 4"/>
</dbReference>